<keyword evidence="1" id="KW-0812">Transmembrane</keyword>
<accession>A0A3B1J2G9</accession>
<dbReference type="InParanoid" id="A0A3B1J2G9"/>
<evidence type="ECO:0000313" key="2">
    <source>
        <dbReference type="Ensembl" id="ENSAMXP00000035549.1"/>
    </source>
</evidence>
<dbReference type="Ensembl" id="ENSAMXT00000033098.1">
    <property type="protein sequence ID" value="ENSAMXP00000035549.1"/>
    <property type="gene ID" value="ENSAMXG00000029427.1"/>
</dbReference>
<dbReference type="GeneTree" id="ENSGT00940000175037"/>
<evidence type="ECO:0008006" key="4">
    <source>
        <dbReference type="Google" id="ProtNLM"/>
    </source>
</evidence>
<keyword evidence="3" id="KW-1185">Reference proteome</keyword>
<sequence>QCQCILQCHGHRSSGVYSDACYLYRFTFSRVSDLHDGENRHLGCSRGIGTVVSSTQSSNQSLYIEWRTFSGTVFERRGKEHYEGDGYEGRVDIPEDKLKKGNCSLVLKEVKAEDAGVYESYLMVKREKRSLQSKRVFIQSVELSVEDTSEAINSAQDKPNPQARSSGLNEALDSSGVIHFPSPIITFTILTIILLFMQCFIDPL</sequence>
<evidence type="ECO:0000313" key="3">
    <source>
        <dbReference type="Proteomes" id="UP000018467"/>
    </source>
</evidence>
<dbReference type="InterPro" id="IPR036179">
    <property type="entry name" value="Ig-like_dom_sf"/>
</dbReference>
<name>A0A3B1J2G9_ASTMX</name>
<reference evidence="2" key="3">
    <citation type="submission" date="2025-08" db="UniProtKB">
        <authorList>
            <consortium name="Ensembl"/>
        </authorList>
    </citation>
    <scope>IDENTIFICATION</scope>
</reference>
<reference evidence="3" key="2">
    <citation type="journal article" date="2014" name="Nat. Commun.">
        <title>The cavefish genome reveals candidate genes for eye loss.</title>
        <authorList>
            <person name="McGaugh S.E."/>
            <person name="Gross J.B."/>
            <person name="Aken B."/>
            <person name="Blin M."/>
            <person name="Borowsky R."/>
            <person name="Chalopin D."/>
            <person name="Hinaux H."/>
            <person name="Jeffery W.R."/>
            <person name="Keene A."/>
            <person name="Ma L."/>
            <person name="Minx P."/>
            <person name="Murphy D."/>
            <person name="O'Quin K.E."/>
            <person name="Retaux S."/>
            <person name="Rohner N."/>
            <person name="Searle S.M."/>
            <person name="Stahl B.A."/>
            <person name="Tabin C."/>
            <person name="Volff J.N."/>
            <person name="Yoshizawa M."/>
            <person name="Warren W.C."/>
        </authorList>
    </citation>
    <scope>NUCLEOTIDE SEQUENCE [LARGE SCALE GENOMIC DNA]</scope>
    <source>
        <strain evidence="3">female</strain>
    </source>
</reference>
<dbReference type="InterPro" id="IPR013783">
    <property type="entry name" value="Ig-like_fold"/>
</dbReference>
<protein>
    <recommendedName>
        <fullName evidence="4">Immunoglobulin V-set domain-containing protein</fullName>
    </recommendedName>
</protein>
<dbReference type="SUPFAM" id="SSF48726">
    <property type="entry name" value="Immunoglobulin"/>
    <property type="match status" value="1"/>
</dbReference>
<dbReference type="AlphaFoldDB" id="A0A3B1J2G9"/>
<reference evidence="2" key="4">
    <citation type="submission" date="2025-09" db="UniProtKB">
        <authorList>
            <consortium name="Ensembl"/>
        </authorList>
    </citation>
    <scope>IDENTIFICATION</scope>
</reference>
<proteinExistence type="predicted"/>
<feature type="transmembrane region" description="Helical" evidence="1">
    <location>
        <begin position="180"/>
        <end position="201"/>
    </location>
</feature>
<dbReference type="STRING" id="7994.ENSAMXP00000035549"/>
<dbReference type="Gene3D" id="2.60.40.10">
    <property type="entry name" value="Immunoglobulins"/>
    <property type="match status" value="1"/>
</dbReference>
<keyword evidence="1" id="KW-1133">Transmembrane helix</keyword>
<dbReference type="Proteomes" id="UP000018467">
    <property type="component" value="Unassembled WGS sequence"/>
</dbReference>
<keyword evidence="1" id="KW-0472">Membrane</keyword>
<dbReference type="Bgee" id="ENSAMXG00000029427">
    <property type="expression patterns" value="Expressed in pharyngeal gill and 11 other cell types or tissues"/>
</dbReference>
<evidence type="ECO:0000256" key="1">
    <source>
        <dbReference type="SAM" id="Phobius"/>
    </source>
</evidence>
<organism evidence="2 3">
    <name type="scientific">Astyanax mexicanus</name>
    <name type="common">Blind cave fish</name>
    <name type="synonym">Astyanax fasciatus mexicanus</name>
    <dbReference type="NCBI Taxonomy" id="7994"/>
    <lineage>
        <taxon>Eukaryota</taxon>
        <taxon>Metazoa</taxon>
        <taxon>Chordata</taxon>
        <taxon>Craniata</taxon>
        <taxon>Vertebrata</taxon>
        <taxon>Euteleostomi</taxon>
        <taxon>Actinopterygii</taxon>
        <taxon>Neopterygii</taxon>
        <taxon>Teleostei</taxon>
        <taxon>Ostariophysi</taxon>
        <taxon>Characiformes</taxon>
        <taxon>Characoidei</taxon>
        <taxon>Acestrorhamphidae</taxon>
        <taxon>Acestrorhamphinae</taxon>
        <taxon>Astyanax</taxon>
    </lineage>
</organism>
<reference evidence="3" key="1">
    <citation type="submission" date="2013-03" db="EMBL/GenBank/DDBJ databases">
        <authorList>
            <person name="Jeffery W."/>
            <person name="Warren W."/>
            <person name="Wilson R.K."/>
        </authorList>
    </citation>
    <scope>NUCLEOTIDE SEQUENCE</scope>
    <source>
        <strain evidence="3">female</strain>
    </source>
</reference>